<dbReference type="InterPro" id="IPR036397">
    <property type="entry name" value="RNaseH_sf"/>
</dbReference>
<protein>
    <recommendedName>
        <fullName evidence="1">RNase H type-1 domain-containing protein</fullName>
    </recommendedName>
</protein>
<reference evidence="2 3" key="1">
    <citation type="journal article" date="2013" name="Genome Biol.">
        <title>The genome sequence of the most widely cultivated cacao type and its use to identify candidate genes regulating pod color.</title>
        <authorList>
            <person name="Motamayor J.C."/>
            <person name="Mockaitis K."/>
            <person name="Schmutz J."/>
            <person name="Haiminen N."/>
            <person name="Iii D.L."/>
            <person name="Cornejo O."/>
            <person name="Findley S.D."/>
            <person name="Zheng P."/>
            <person name="Utro F."/>
            <person name="Royaert S."/>
            <person name="Saski C."/>
            <person name="Jenkins J."/>
            <person name="Podicheti R."/>
            <person name="Zhao M."/>
            <person name="Scheffler B.E."/>
            <person name="Stack J.C."/>
            <person name="Feltus F.A."/>
            <person name="Mustiga G.M."/>
            <person name="Amores F."/>
            <person name="Phillips W."/>
            <person name="Marelli J.P."/>
            <person name="May G.D."/>
            <person name="Shapiro H."/>
            <person name="Ma J."/>
            <person name="Bustamante C.D."/>
            <person name="Schnell R.J."/>
            <person name="Main D."/>
            <person name="Gilbert D."/>
            <person name="Parida L."/>
            <person name="Kuhn D.N."/>
        </authorList>
    </citation>
    <scope>NUCLEOTIDE SEQUENCE [LARGE SCALE GENOMIC DNA]</scope>
    <source>
        <strain evidence="3">cv. Matina 1-6</strain>
    </source>
</reference>
<evidence type="ECO:0000313" key="3">
    <source>
        <dbReference type="Proteomes" id="UP000026915"/>
    </source>
</evidence>
<dbReference type="EMBL" id="CM001879">
    <property type="protein sequence ID" value="EOX91297.1"/>
    <property type="molecule type" value="Genomic_DNA"/>
</dbReference>
<dbReference type="AlphaFoldDB" id="A0A061DGQ9"/>
<dbReference type="InterPro" id="IPR012337">
    <property type="entry name" value="RNaseH-like_sf"/>
</dbReference>
<dbReference type="Proteomes" id="UP000026915">
    <property type="component" value="Chromosome 1"/>
</dbReference>
<keyword evidence="3" id="KW-1185">Reference proteome</keyword>
<dbReference type="HOGENOM" id="CLU_000680_21_3_1"/>
<accession>A0A061DGQ9</accession>
<feature type="domain" description="RNase H type-1" evidence="1">
    <location>
        <begin position="1"/>
        <end position="102"/>
    </location>
</feature>
<dbReference type="InterPro" id="IPR044730">
    <property type="entry name" value="RNase_H-like_dom_plant"/>
</dbReference>
<dbReference type="InParanoid" id="A0A061DGQ9"/>
<dbReference type="Pfam" id="PF13456">
    <property type="entry name" value="RVT_3"/>
    <property type="match status" value="1"/>
</dbReference>
<proteinExistence type="predicted"/>
<sequence length="112" mass="12937">MKISFFKTIGMGDGNLAEVRAIKEAFLIFSASQWASTHVLIVESDSKIVVKWVNNPNEAPWKMRKWILHIESLKKSVPRWEANHILREKNQVADHLAKEGVQRQVDLINIFD</sequence>
<dbReference type="InterPro" id="IPR002156">
    <property type="entry name" value="RNaseH_domain"/>
</dbReference>
<dbReference type="GO" id="GO:0003676">
    <property type="term" value="F:nucleic acid binding"/>
    <property type="evidence" value="ECO:0007669"/>
    <property type="project" value="InterPro"/>
</dbReference>
<organism evidence="2 3">
    <name type="scientific">Theobroma cacao</name>
    <name type="common">Cacao</name>
    <name type="synonym">Cocoa</name>
    <dbReference type="NCBI Taxonomy" id="3641"/>
    <lineage>
        <taxon>Eukaryota</taxon>
        <taxon>Viridiplantae</taxon>
        <taxon>Streptophyta</taxon>
        <taxon>Embryophyta</taxon>
        <taxon>Tracheophyta</taxon>
        <taxon>Spermatophyta</taxon>
        <taxon>Magnoliopsida</taxon>
        <taxon>eudicotyledons</taxon>
        <taxon>Gunneridae</taxon>
        <taxon>Pentapetalae</taxon>
        <taxon>rosids</taxon>
        <taxon>malvids</taxon>
        <taxon>Malvales</taxon>
        <taxon>Malvaceae</taxon>
        <taxon>Byttnerioideae</taxon>
        <taxon>Theobroma</taxon>
    </lineage>
</organism>
<dbReference type="SUPFAM" id="SSF53098">
    <property type="entry name" value="Ribonuclease H-like"/>
    <property type="match status" value="1"/>
</dbReference>
<dbReference type="PROSITE" id="PS50879">
    <property type="entry name" value="RNASE_H_1"/>
    <property type="match status" value="1"/>
</dbReference>
<gene>
    <name evidence="2" type="ORF">TCM_000537</name>
</gene>
<dbReference type="CDD" id="cd06222">
    <property type="entry name" value="RNase_H_like"/>
    <property type="match status" value="1"/>
</dbReference>
<dbReference type="GO" id="GO:0004523">
    <property type="term" value="F:RNA-DNA hybrid ribonuclease activity"/>
    <property type="evidence" value="ECO:0007669"/>
    <property type="project" value="InterPro"/>
</dbReference>
<dbReference type="Gene3D" id="3.30.420.10">
    <property type="entry name" value="Ribonuclease H-like superfamily/Ribonuclease H"/>
    <property type="match status" value="1"/>
</dbReference>
<dbReference type="PANTHER" id="PTHR33033:SF121">
    <property type="entry name" value="POLYNUCLEOTIDYL TRANSFERASE, RIBONUCLEASE H-LIKE SUPERFAMILY PROTEIN"/>
    <property type="match status" value="1"/>
</dbReference>
<name>A0A061DGQ9_THECC</name>
<evidence type="ECO:0000313" key="2">
    <source>
        <dbReference type="EMBL" id="EOX91297.1"/>
    </source>
</evidence>
<evidence type="ECO:0000259" key="1">
    <source>
        <dbReference type="PROSITE" id="PS50879"/>
    </source>
</evidence>
<dbReference type="Gramene" id="EOX91297">
    <property type="protein sequence ID" value="EOX91297"/>
    <property type="gene ID" value="TCM_000537"/>
</dbReference>
<dbReference type="PANTHER" id="PTHR33033">
    <property type="entry name" value="POLYNUCLEOTIDYL TRANSFERASE, RIBONUCLEASE H-LIKE SUPERFAMILY PROTEIN-RELATED"/>
    <property type="match status" value="1"/>
</dbReference>